<gene>
    <name evidence="10" type="primary">holB</name>
    <name evidence="9" type="ORF">Lbir_0851</name>
    <name evidence="10" type="ORF">NCTC12437_01473</name>
</gene>
<keyword evidence="4 10" id="KW-0548">Nucleotidyltransferase</keyword>
<evidence type="ECO:0000256" key="2">
    <source>
        <dbReference type="ARBA" id="ARBA00014363"/>
    </source>
</evidence>
<dbReference type="GO" id="GO:0006261">
    <property type="term" value="P:DNA-templated DNA replication"/>
    <property type="evidence" value="ECO:0007669"/>
    <property type="project" value="TreeGrafter"/>
</dbReference>
<dbReference type="Gene3D" id="3.40.50.300">
    <property type="entry name" value="P-loop containing nucleotide triphosphate hydrolases"/>
    <property type="match status" value="1"/>
</dbReference>
<dbReference type="PANTHER" id="PTHR11669:SF8">
    <property type="entry name" value="DNA POLYMERASE III SUBUNIT DELTA"/>
    <property type="match status" value="1"/>
</dbReference>
<evidence type="ECO:0000256" key="1">
    <source>
        <dbReference type="ARBA" id="ARBA00012417"/>
    </source>
</evidence>
<feature type="domain" description="DNA polymerase III delta subunit C-terminal" evidence="8">
    <location>
        <begin position="238"/>
        <end position="300"/>
    </location>
</feature>
<evidence type="ECO:0000313" key="10">
    <source>
        <dbReference type="EMBL" id="STX31699.1"/>
    </source>
</evidence>
<name>A0A378I985_9GAMM</name>
<dbReference type="InterPro" id="IPR027417">
    <property type="entry name" value="P-loop_NTPase"/>
</dbReference>
<dbReference type="SUPFAM" id="SSF52540">
    <property type="entry name" value="P-loop containing nucleoside triphosphate hydrolases"/>
    <property type="match status" value="1"/>
</dbReference>
<dbReference type="Pfam" id="PF09115">
    <property type="entry name" value="DNApol3-delta_C"/>
    <property type="match status" value="1"/>
</dbReference>
<dbReference type="RefSeq" id="WP_058522950.1">
    <property type="nucleotide sequence ID" value="NZ_CAAAHV010000012.1"/>
</dbReference>
<keyword evidence="6" id="KW-0239">DNA-directed DNA polymerase</keyword>
<dbReference type="InterPro" id="IPR015199">
    <property type="entry name" value="DNA_pol_III_delta_C"/>
</dbReference>
<proteinExistence type="predicted"/>
<reference evidence="9 11" key="1">
    <citation type="submission" date="2015-11" db="EMBL/GenBank/DDBJ databases">
        <title>Genomic analysis of 38 Legionella species identifies large and diverse effector repertoires.</title>
        <authorList>
            <person name="Burstein D."/>
            <person name="Amaro F."/>
            <person name="Zusman T."/>
            <person name="Lifshitz Z."/>
            <person name="Cohen O."/>
            <person name="Gilbert J.A."/>
            <person name="Pupko T."/>
            <person name="Shuman H.A."/>
            <person name="Segal G."/>
        </authorList>
    </citation>
    <scope>NUCLEOTIDE SEQUENCE [LARGE SCALE GENOMIC DNA]</scope>
    <source>
        <strain evidence="9 11">CDC#1407-AL-14</strain>
    </source>
</reference>
<organism evidence="10 12">
    <name type="scientific">Legionella birminghamensis</name>
    <dbReference type="NCBI Taxonomy" id="28083"/>
    <lineage>
        <taxon>Bacteria</taxon>
        <taxon>Pseudomonadati</taxon>
        <taxon>Pseudomonadota</taxon>
        <taxon>Gammaproteobacteria</taxon>
        <taxon>Legionellales</taxon>
        <taxon>Legionellaceae</taxon>
        <taxon>Legionella</taxon>
    </lineage>
</organism>
<protein>
    <recommendedName>
        <fullName evidence="2">DNA polymerase III subunit delta'</fullName>
        <ecNumber evidence="1">2.7.7.7</ecNumber>
    </recommendedName>
</protein>
<evidence type="ECO:0000256" key="6">
    <source>
        <dbReference type="ARBA" id="ARBA00022932"/>
    </source>
</evidence>
<evidence type="ECO:0000256" key="4">
    <source>
        <dbReference type="ARBA" id="ARBA00022695"/>
    </source>
</evidence>
<keyword evidence="11" id="KW-1185">Reference proteome</keyword>
<dbReference type="STRING" id="28083.Lbir_0851"/>
<evidence type="ECO:0000313" key="11">
    <source>
        <dbReference type="Proteomes" id="UP000054735"/>
    </source>
</evidence>
<dbReference type="EC" id="2.7.7.7" evidence="1"/>
<dbReference type="InterPro" id="IPR050238">
    <property type="entry name" value="DNA_Rep/Repair_Clamp_Loader"/>
</dbReference>
<dbReference type="OrthoDB" id="9811073at2"/>
<keyword evidence="5" id="KW-0235">DNA replication</keyword>
<evidence type="ECO:0000256" key="7">
    <source>
        <dbReference type="ARBA" id="ARBA00049244"/>
    </source>
</evidence>
<dbReference type="GO" id="GO:0009360">
    <property type="term" value="C:DNA polymerase III complex"/>
    <property type="evidence" value="ECO:0007669"/>
    <property type="project" value="InterPro"/>
</dbReference>
<sequence length="312" mass="35389">MNFTEPKDITPAHSAHWRRFVDISRRGKLSHSLLLVGSAYLSLESFSLQLARSILCPFEHPSRDPCQSCALARNKEHPDLQLVAPEKAGSGIKVEQIRDLQTSIYTSPQLGRSRVIIIQAAERMNHFAANALLKILEEPPAGVYFILLAEQLGTVLPTIISRCQLWRFSQPIIQNNCLTQVSQYHQESEYGKLAADLNKIIDDLLKLCKREYSACELAAKWIAYPFKELMGLLYLIYAEMIEGKLLKQYYTSVLDQVASHFQIASLFGLLDQICLITKNLNHNMNVNPLLALESLLIRTEQGCKNERRSPDH</sequence>
<dbReference type="EMBL" id="UGNW01000001">
    <property type="protein sequence ID" value="STX31699.1"/>
    <property type="molecule type" value="Genomic_DNA"/>
</dbReference>
<dbReference type="GO" id="GO:0003677">
    <property type="term" value="F:DNA binding"/>
    <property type="evidence" value="ECO:0007669"/>
    <property type="project" value="InterPro"/>
</dbReference>
<evidence type="ECO:0000256" key="3">
    <source>
        <dbReference type="ARBA" id="ARBA00022679"/>
    </source>
</evidence>
<dbReference type="Proteomes" id="UP000054735">
    <property type="component" value="Unassembled WGS sequence"/>
</dbReference>
<dbReference type="EMBL" id="LNXT01000010">
    <property type="protein sequence ID" value="KTC74386.1"/>
    <property type="molecule type" value="Genomic_DNA"/>
</dbReference>
<evidence type="ECO:0000256" key="5">
    <source>
        <dbReference type="ARBA" id="ARBA00022705"/>
    </source>
</evidence>
<keyword evidence="3 10" id="KW-0808">Transferase</keyword>
<accession>A0A378I985</accession>
<dbReference type="AlphaFoldDB" id="A0A378I985"/>
<dbReference type="PANTHER" id="PTHR11669">
    <property type="entry name" value="REPLICATION FACTOR C / DNA POLYMERASE III GAMMA-TAU SUBUNIT"/>
    <property type="match status" value="1"/>
</dbReference>
<comment type="catalytic activity">
    <reaction evidence="7">
        <text>DNA(n) + a 2'-deoxyribonucleoside 5'-triphosphate = DNA(n+1) + diphosphate</text>
        <dbReference type="Rhea" id="RHEA:22508"/>
        <dbReference type="Rhea" id="RHEA-COMP:17339"/>
        <dbReference type="Rhea" id="RHEA-COMP:17340"/>
        <dbReference type="ChEBI" id="CHEBI:33019"/>
        <dbReference type="ChEBI" id="CHEBI:61560"/>
        <dbReference type="ChEBI" id="CHEBI:173112"/>
        <dbReference type="EC" id="2.7.7.7"/>
    </reaction>
</comment>
<dbReference type="Proteomes" id="UP000255066">
    <property type="component" value="Unassembled WGS sequence"/>
</dbReference>
<evidence type="ECO:0000313" key="9">
    <source>
        <dbReference type="EMBL" id="KTC74386.1"/>
    </source>
</evidence>
<evidence type="ECO:0000313" key="12">
    <source>
        <dbReference type="Proteomes" id="UP000255066"/>
    </source>
</evidence>
<reference evidence="10 12" key="2">
    <citation type="submission" date="2018-06" db="EMBL/GenBank/DDBJ databases">
        <authorList>
            <consortium name="Pathogen Informatics"/>
            <person name="Doyle S."/>
        </authorList>
    </citation>
    <scope>NUCLEOTIDE SEQUENCE [LARGE SCALE GENOMIC DNA]</scope>
    <source>
        <strain evidence="10 12">NCTC12437</strain>
    </source>
</reference>
<evidence type="ECO:0000259" key="8">
    <source>
        <dbReference type="Pfam" id="PF09115"/>
    </source>
</evidence>
<dbReference type="Pfam" id="PF13177">
    <property type="entry name" value="DNA_pol3_delta2"/>
    <property type="match status" value="1"/>
</dbReference>
<dbReference type="GO" id="GO:0003887">
    <property type="term" value="F:DNA-directed DNA polymerase activity"/>
    <property type="evidence" value="ECO:0007669"/>
    <property type="project" value="UniProtKB-KW"/>
</dbReference>